<keyword evidence="5" id="KW-0460">Magnesium</keyword>
<evidence type="ECO:0000256" key="3">
    <source>
        <dbReference type="ARBA" id="ARBA00022448"/>
    </source>
</evidence>
<organism evidence="11 12">
    <name type="scientific">Orchesella dallaii</name>
    <dbReference type="NCBI Taxonomy" id="48710"/>
    <lineage>
        <taxon>Eukaryota</taxon>
        <taxon>Metazoa</taxon>
        <taxon>Ecdysozoa</taxon>
        <taxon>Arthropoda</taxon>
        <taxon>Hexapoda</taxon>
        <taxon>Collembola</taxon>
        <taxon>Entomobryomorpha</taxon>
        <taxon>Entomobryoidea</taxon>
        <taxon>Orchesellidae</taxon>
        <taxon>Orchesellinae</taxon>
        <taxon>Orchesella</taxon>
    </lineage>
</organism>
<dbReference type="InterPro" id="IPR045349">
    <property type="entry name" value="SLC41A1-3"/>
</dbReference>
<keyword evidence="7" id="KW-0406">Ion transport</keyword>
<feature type="transmembrane region" description="Helical" evidence="9">
    <location>
        <begin position="457"/>
        <end position="476"/>
    </location>
</feature>
<reference evidence="11 12" key="1">
    <citation type="submission" date="2024-08" db="EMBL/GenBank/DDBJ databases">
        <authorList>
            <person name="Cucini C."/>
            <person name="Frati F."/>
        </authorList>
    </citation>
    <scope>NUCLEOTIDE SEQUENCE [LARGE SCALE GENOMIC DNA]</scope>
</reference>
<feature type="transmembrane region" description="Helical" evidence="9">
    <location>
        <begin position="488"/>
        <end position="514"/>
    </location>
</feature>
<feature type="domain" description="SLC41A/MgtE integral membrane" evidence="10">
    <location>
        <begin position="183"/>
        <end position="318"/>
    </location>
</feature>
<dbReference type="InterPro" id="IPR036739">
    <property type="entry name" value="SLC41_membr_dom_sf"/>
</dbReference>
<evidence type="ECO:0000256" key="9">
    <source>
        <dbReference type="SAM" id="Phobius"/>
    </source>
</evidence>
<evidence type="ECO:0000256" key="1">
    <source>
        <dbReference type="ARBA" id="ARBA00004141"/>
    </source>
</evidence>
<sequence length="550" mass="59568">MLLEFQEVTINVEEDKSDLDILTEDEQSEVPLTGSINNSGERGGRAHISFINNNNTNYNSCTNSVINKMTLTLDPENKPLFTITPTASVSSMDESVATPSEVAIGIHESDSTTKLQPDGMKNQDSSENLIPDSNKEKWTNILFQVCIPFFIAGMGMVGAGILLDFVKEWAVFRDIPEFLVLVTPLLGLKGNLEMTLASRLSTHANLGHMETGKIKWQICLGNLSLIQVQAVVVGFLASIVAILIGVFSPGEKEFVFEHAVLLCTSSILTAAIASFVLGVLMVFVILMSTKLNVNPDNVATPIAASLGDVTTLGLLASIASLLYPLLKHVWLCPIIIGTFVLFTPLWVYISYKNEYTKKVLTNGWLPVIMAMLISSGGGFILDKAEQKFSQLALYQPVINGVGGNLVSVQASRISTALHRDCLPGKLPGLLPGVPGRVLKSPWTVFMKNGVDSTAARVLLGIVIPGHLIFSTVTHFVSSDAKYSVPFLAFYLTAAFIQVAVLLYIAQILVAFFWWRKSDPDTNAIPYLTALGDLLGTGLLLAAFELVALFG</sequence>
<dbReference type="PANTHER" id="PTHR16228:SF7">
    <property type="entry name" value="SLC41A_MGTE INTEGRAL MEMBRANE DOMAIN-CONTAINING PROTEIN"/>
    <property type="match status" value="1"/>
</dbReference>
<evidence type="ECO:0000313" key="12">
    <source>
        <dbReference type="Proteomes" id="UP001642540"/>
    </source>
</evidence>
<feature type="transmembrane region" description="Helical" evidence="9">
    <location>
        <begin position="298"/>
        <end position="323"/>
    </location>
</feature>
<accession>A0ABP1QJ02</accession>
<evidence type="ECO:0000313" key="11">
    <source>
        <dbReference type="EMBL" id="CAL8104825.1"/>
    </source>
</evidence>
<comment type="caution">
    <text evidence="11">The sequence shown here is derived from an EMBL/GenBank/DDBJ whole genome shotgun (WGS) entry which is preliminary data.</text>
</comment>
<evidence type="ECO:0000256" key="5">
    <source>
        <dbReference type="ARBA" id="ARBA00022842"/>
    </source>
</evidence>
<dbReference type="Gene3D" id="1.10.357.20">
    <property type="entry name" value="SLC41 divalent cation transporters, integral membrane domain"/>
    <property type="match status" value="2"/>
</dbReference>
<feature type="transmembrane region" description="Helical" evidence="9">
    <location>
        <begin position="330"/>
        <end position="351"/>
    </location>
</feature>
<comment type="subcellular location">
    <subcellularLocation>
        <location evidence="1">Membrane</location>
        <topology evidence="1">Multi-pass membrane protein</topology>
    </subcellularLocation>
</comment>
<keyword evidence="8 9" id="KW-0472">Membrane</keyword>
<keyword evidence="3" id="KW-0813">Transport</keyword>
<name>A0ABP1QJ02_9HEXA</name>
<keyword evidence="6 9" id="KW-1133">Transmembrane helix</keyword>
<evidence type="ECO:0000256" key="2">
    <source>
        <dbReference type="ARBA" id="ARBA00009749"/>
    </source>
</evidence>
<feature type="transmembrane region" description="Helical" evidence="9">
    <location>
        <begin position="226"/>
        <end position="247"/>
    </location>
</feature>
<dbReference type="InterPro" id="IPR006667">
    <property type="entry name" value="SLC41_membr_dom"/>
</dbReference>
<evidence type="ECO:0000256" key="8">
    <source>
        <dbReference type="ARBA" id="ARBA00023136"/>
    </source>
</evidence>
<evidence type="ECO:0000256" key="7">
    <source>
        <dbReference type="ARBA" id="ARBA00023065"/>
    </source>
</evidence>
<feature type="transmembrane region" description="Helical" evidence="9">
    <location>
        <begin position="526"/>
        <end position="549"/>
    </location>
</feature>
<dbReference type="PANTHER" id="PTHR16228">
    <property type="entry name" value="DIVALENT CATION TRANSPORTER SOLUTE CARRIER FAMILY 41"/>
    <property type="match status" value="1"/>
</dbReference>
<gene>
    <name evidence="11" type="ORF">ODALV1_LOCUS11870</name>
</gene>
<feature type="transmembrane region" description="Helical" evidence="9">
    <location>
        <begin position="259"/>
        <end position="286"/>
    </location>
</feature>
<feature type="transmembrane region" description="Helical" evidence="9">
    <location>
        <begin position="141"/>
        <end position="163"/>
    </location>
</feature>
<feature type="transmembrane region" description="Helical" evidence="9">
    <location>
        <begin position="363"/>
        <end position="381"/>
    </location>
</feature>
<evidence type="ECO:0000256" key="4">
    <source>
        <dbReference type="ARBA" id="ARBA00022692"/>
    </source>
</evidence>
<evidence type="ECO:0000256" key="6">
    <source>
        <dbReference type="ARBA" id="ARBA00022989"/>
    </source>
</evidence>
<evidence type="ECO:0000259" key="10">
    <source>
        <dbReference type="Pfam" id="PF01769"/>
    </source>
</evidence>
<comment type="similarity">
    <text evidence="2">Belongs to the SLC41A transporter family.</text>
</comment>
<feature type="domain" description="SLC41A/MgtE integral membrane" evidence="10">
    <location>
        <begin position="395"/>
        <end position="541"/>
    </location>
</feature>
<keyword evidence="4 9" id="KW-0812">Transmembrane</keyword>
<protein>
    <recommendedName>
        <fullName evidence="10">SLC41A/MgtE integral membrane domain-containing protein</fullName>
    </recommendedName>
</protein>
<keyword evidence="12" id="KW-1185">Reference proteome</keyword>
<dbReference type="Pfam" id="PF01769">
    <property type="entry name" value="MgtE"/>
    <property type="match status" value="2"/>
</dbReference>
<dbReference type="EMBL" id="CAXLJM020000036">
    <property type="protein sequence ID" value="CAL8104825.1"/>
    <property type="molecule type" value="Genomic_DNA"/>
</dbReference>
<dbReference type="Proteomes" id="UP001642540">
    <property type="component" value="Unassembled WGS sequence"/>
</dbReference>
<proteinExistence type="inferred from homology"/>
<dbReference type="SUPFAM" id="SSF161093">
    <property type="entry name" value="MgtE membrane domain-like"/>
    <property type="match status" value="2"/>
</dbReference>